<protein>
    <submittedName>
        <fullName evidence="1">Sugar transporter ERD6-like 12</fullName>
    </submittedName>
</protein>
<reference evidence="1 2" key="1">
    <citation type="journal article" date="2022" name="Plant J.">
        <title>Chromosome-level genome of Camellia lanceoleosa provides a valuable resource for understanding genome evolution and self-incompatibility.</title>
        <authorList>
            <person name="Gong W."/>
            <person name="Xiao S."/>
            <person name="Wang L."/>
            <person name="Liao Z."/>
            <person name="Chang Y."/>
            <person name="Mo W."/>
            <person name="Hu G."/>
            <person name="Li W."/>
            <person name="Zhao G."/>
            <person name="Zhu H."/>
            <person name="Hu X."/>
            <person name="Ji K."/>
            <person name="Xiang X."/>
            <person name="Song Q."/>
            <person name="Yuan D."/>
            <person name="Jin S."/>
            <person name="Zhang L."/>
        </authorList>
    </citation>
    <scope>NUCLEOTIDE SEQUENCE [LARGE SCALE GENOMIC DNA]</scope>
    <source>
        <strain evidence="1">SQ_2022a</strain>
    </source>
</reference>
<evidence type="ECO:0000313" key="1">
    <source>
        <dbReference type="EMBL" id="KAI8010456.1"/>
    </source>
</evidence>
<dbReference type="EMBL" id="CM045762">
    <property type="protein sequence ID" value="KAI8010456.1"/>
    <property type="molecule type" value="Genomic_DNA"/>
</dbReference>
<gene>
    <name evidence="1" type="ORF">LOK49_LG06G02716</name>
</gene>
<keyword evidence="2" id="KW-1185">Reference proteome</keyword>
<comment type="caution">
    <text evidence="1">The sequence shown here is derived from an EMBL/GenBank/DDBJ whole genome shotgun (WGS) entry which is preliminary data.</text>
</comment>
<organism evidence="1 2">
    <name type="scientific">Camellia lanceoleosa</name>
    <dbReference type="NCBI Taxonomy" id="1840588"/>
    <lineage>
        <taxon>Eukaryota</taxon>
        <taxon>Viridiplantae</taxon>
        <taxon>Streptophyta</taxon>
        <taxon>Embryophyta</taxon>
        <taxon>Tracheophyta</taxon>
        <taxon>Spermatophyta</taxon>
        <taxon>Magnoliopsida</taxon>
        <taxon>eudicotyledons</taxon>
        <taxon>Gunneridae</taxon>
        <taxon>Pentapetalae</taxon>
        <taxon>asterids</taxon>
        <taxon>Ericales</taxon>
        <taxon>Theaceae</taxon>
        <taxon>Camellia</taxon>
    </lineage>
</organism>
<accession>A0ACC0HBH8</accession>
<proteinExistence type="predicted"/>
<evidence type="ECO:0000313" key="2">
    <source>
        <dbReference type="Proteomes" id="UP001060215"/>
    </source>
</evidence>
<name>A0ACC0HBH8_9ERIC</name>
<sequence length="134" mass="14811">MHNGANNARYQQAPAYIGKITPKNSRGAFTMINQLMLTCGLSLVYFVGNVVTWRTLAIIGTIPSLAEVIGLFFIPESPRWLVLGGTAKRKKLLSPKDMDASPMIEVVKGCAYCQVHFVEMDPWVVSDGLICFLF</sequence>
<dbReference type="Proteomes" id="UP001060215">
    <property type="component" value="Chromosome 5"/>
</dbReference>